<keyword evidence="6" id="KW-0645">Protease</keyword>
<reference evidence="10" key="1">
    <citation type="submission" date="2017-09" db="EMBL/GenBank/DDBJ databases">
        <title>Contemporary evolution of a Lepidopteran species, Heliothis virescens, in response to modern agricultural practices.</title>
        <authorList>
            <person name="Fritz M.L."/>
            <person name="Deyonke A.M."/>
            <person name="Papanicolaou A."/>
            <person name="Micinski S."/>
            <person name="Westbrook J."/>
            <person name="Gould F."/>
        </authorList>
    </citation>
    <scope>NUCLEOTIDE SEQUENCE [LARGE SCALE GENOMIC DNA]</scope>
    <source>
        <strain evidence="10">HvINT-</strain>
        <tissue evidence="10">Whole body</tissue>
    </source>
</reference>
<dbReference type="InterPro" id="IPR038765">
    <property type="entry name" value="Papain-like_cys_pep_sf"/>
</dbReference>
<dbReference type="GO" id="GO:0008270">
    <property type="term" value="F:zinc ion binding"/>
    <property type="evidence" value="ECO:0007669"/>
    <property type="project" value="UniProtKB-KW"/>
</dbReference>
<dbReference type="InterPro" id="IPR028889">
    <property type="entry name" value="USP"/>
</dbReference>
<gene>
    <name evidence="10" type="ORF">B5V51_8485</name>
</gene>
<feature type="domain" description="UBP-type" evidence="9">
    <location>
        <begin position="1"/>
        <end position="108"/>
    </location>
</feature>
<dbReference type="AlphaFoldDB" id="A0A2A4JXX5"/>
<accession>A0A2A4JXX5</accession>
<name>A0A2A4JXX5_HELVI</name>
<dbReference type="GO" id="GO:0016579">
    <property type="term" value="P:protein deubiquitination"/>
    <property type="evidence" value="ECO:0007669"/>
    <property type="project" value="InterPro"/>
</dbReference>
<dbReference type="InterPro" id="IPR001394">
    <property type="entry name" value="Peptidase_C19_UCH"/>
</dbReference>
<dbReference type="GO" id="GO:0004843">
    <property type="term" value="F:cysteine-type deubiquitinase activity"/>
    <property type="evidence" value="ECO:0007669"/>
    <property type="project" value="UniProtKB-UniRule"/>
</dbReference>
<dbReference type="PROSITE" id="PS00973">
    <property type="entry name" value="USP_2"/>
    <property type="match status" value="1"/>
</dbReference>
<keyword evidence="6" id="KW-0788">Thiol protease</keyword>
<feature type="compositionally biased region" description="Polar residues" evidence="7">
    <location>
        <begin position="129"/>
        <end position="150"/>
    </location>
</feature>
<dbReference type="Pfam" id="PF02148">
    <property type="entry name" value="zf-UBP"/>
    <property type="match status" value="1"/>
</dbReference>
<keyword evidence="6" id="KW-0378">Hydrolase</keyword>
<sequence>MECTHLLDNVKVDNFIVEDTTITKNFNCSECAVEEQNWLCLHCGVVNCGRYINGHAKLHAETLDHQLCMSCDVYSVYCYKCDDYVSNDLEYNPIDKIRQSIMHLRRQHNVETNGNLEQCEDNSKDGSEGCNSVVSSTSVSDKPTSPSGSGDDTRTPDVISTVSFGDVPNLTPETNETKHPKSIKNSEEPVRSLRPRSRKRTHSDESSSTENSTTQPSRNKEKKTSPCNGKSQREKKVVGLKNLGNTCFMNAVLQSLNNIQEFSCYFSQLPSLEMKTNGRKVYHSRSYTRQEMHDVVMAEELRKVLINLNSGCGSKGAISPECLFLVIWKVVPRFRGYQQQDAHEFLRYMLDRLHTELQQLLPDRAESGCVPRAPSASIVTAVFGGTLQSEVRCLACGTESKKFDPFLDLSLELPETGRHDAPVALSECLSSFVQVEVLADTERYFCSSCKSKQKSTKQFWIRRLPNVLCLHLKRFRWHNYFSGCGSKGAISPECLFLVIWKVVPRFRGYQQQDAHEFLRYMLDRLHTELQQLLPDRAESGCVPRAPSASIVTAVFGGTLQSEVRCLACGTESKKFDPFLDLSLELPETGRHDAPVALSECLSSFVQVEVLADTERYFCSSCKSKQKSTKQFWIRRLPNVLCLHLKRFRWHNYFRTKVDTSISFPLRSLDMSRFVLSNVPDTRRSGLGNNLYDLAAVIVHHGSGAGSGHYTAFAINEEQWFHFNDQTLVTVTL</sequence>
<evidence type="ECO:0000256" key="4">
    <source>
        <dbReference type="ARBA" id="ARBA00022833"/>
    </source>
</evidence>
<dbReference type="PANTHER" id="PTHR21646">
    <property type="entry name" value="UBIQUITIN CARBOXYL-TERMINAL HYDROLASE"/>
    <property type="match status" value="1"/>
</dbReference>
<organism evidence="10">
    <name type="scientific">Heliothis virescens</name>
    <name type="common">Tobacco budworm moth</name>
    <dbReference type="NCBI Taxonomy" id="7102"/>
    <lineage>
        <taxon>Eukaryota</taxon>
        <taxon>Metazoa</taxon>
        <taxon>Ecdysozoa</taxon>
        <taxon>Arthropoda</taxon>
        <taxon>Hexapoda</taxon>
        <taxon>Insecta</taxon>
        <taxon>Pterygota</taxon>
        <taxon>Neoptera</taxon>
        <taxon>Endopterygota</taxon>
        <taxon>Lepidoptera</taxon>
        <taxon>Glossata</taxon>
        <taxon>Ditrysia</taxon>
        <taxon>Noctuoidea</taxon>
        <taxon>Noctuidae</taxon>
        <taxon>Heliothinae</taxon>
        <taxon>Heliothis</taxon>
    </lineage>
</organism>
<dbReference type="PANTHER" id="PTHR21646:SF19">
    <property type="entry name" value="UBIQUITIN CARBOXYL-TERMINAL HYDROLASE 3"/>
    <property type="match status" value="1"/>
</dbReference>
<comment type="similarity">
    <text evidence="6">Belongs to the peptidase C19 family.</text>
</comment>
<dbReference type="GO" id="GO:0006508">
    <property type="term" value="P:proteolysis"/>
    <property type="evidence" value="ECO:0007669"/>
    <property type="project" value="UniProtKB-KW"/>
</dbReference>
<evidence type="ECO:0000256" key="7">
    <source>
        <dbReference type="SAM" id="MobiDB-lite"/>
    </source>
</evidence>
<dbReference type="STRING" id="7102.A0A2A4JXX5"/>
<dbReference type="Pfam" id="PF00443">
    <property type="entry name" value="UCH"/>
    <property type="match status" value="2"/>
</dbReference>
<dbReference type="PROSITE" id="PS50271">
    <property type="entry name" value="ZF_UBP"/>
    <property type="match status" value="1"/>
</dbReference>
<proteinExistence type="inferred from homology"/>
<dbReference type="Gene3D" id="3.30.40.10">
    <property type="entry name" value="Zinc/RING finger domain, C3HC4 (zinc finger)"/>
    <property type="match status" value="1"/>
</dbReference>
<keyword evidence="3 5" id="KW-0863">Zinc-finger</keyword>
<feature type="domain" description="USP" evidence="8">
    <location>
        <begin position="238"/>
        <end position="732"/>
    </location>
</feature>
<keyword evidence="4" id="KW-0862">Zinc</keyword>
<dbReference type="PROSITE" id="PS00972">
    <property type="entry name" value="USP_1"/>
    <property type="match status" value="1"/>
</dbReference>
<evidence type="ECO:0000259" key="8">
    <source>
        <dbReference type="PROSITE" id="PS50235"/>
    </source>
</evidence>
<dbReference type="InterPro" id="IPR001607">
    <property type="entry name" value="Znf_UBP"/>
</dbReference>
<evidence type="ECO:0000256" key="3">
    <source>
        <dbReference type="ARBA" id="ARBA00022771"/>
    </source>
</evidence>
<keyword evidence="6" id="KW-0833">Ubl conjugation pathway</keyword>
<evidence type="ECO:0000256" key="1">
    <source>
        <dbReference type="ARBA" id="ARBA00000707"/>
    </source>
</evidence>
<feature type="compositionally biased region" description="Low complexity" evidence="7">
    <location>
        <begin position="206"/>
        <end position="217"/>
    </location>
</feature>
<dbReference type="SMART" id="SM00290">
    <property type="entry name" value="ZnF_UBP"/>
    <property type="match status" value="1"/>
</dbReference>
<comment type="catalytic activity">
    <reaction evidence="1 6">
        <text>Thiol-dependent hydrolysis of ester, thioester, amide, peptide and isopeptide bonds formed by the C-terminal Gly of ubiquitin (a 76-residue protein attached to proteins as an intracellular targeting signal).</text>
        <dbReference type="EC" id="3.4.19.12"/>
    </reaction>
</comment>
<dbReference type="InterPro" id="IPR013083">
    <property type="entry name" value="Znf_RING/FYVE/PHD"/>
</dbReference>
<evidence type="ECO:0000259" key="9">
    <source>
        <dbReference type="PROSITE" id="PS50271"/>
    </source>
</evidence>
<protein>
    <recommendedName>
        <fullName evidence="6">Ubiquitin carboxyl-terminal hydrolase</fullName>
        <ecNumber evidence="6">3.4.19.12</ecNumber>
    </recommendedName>
</protein>
<evidence type="ECO:0000256" key="6">
    <source>
        <dbReference type="RuleBase" id="RU366025"/>
    </source>
</evidence>
<dbReference type="InterPro" id="IPR050185">
    <property type="entry name" value="Ub_carboxyl-term_hydrolase"/>
</dbReference>
<dbReference type="SUPFAM" id="SSF57850">
    <property type="entry name" value="RING/U-box"/>
    <property type="match status" value="1"/>
</dbReference>
<keyword evidence="2" id="KW-0479">Metal-binding</keyword>
<feature type="region of interest" description="Disordered" evidence="7">
    <location>
        <begin position="113"/>
        <end position="234"/>
    </location>
</feature>
<evidence type="ECO:0000313" key="10">
    <source>
        <dbReference type="EMBL" id="PCG76875.1"/>
    </source>
</evidence>
<evidence type="ECO:0000256" key="2">
    <source>
        <dbReference type="ARBA" id="ARBA00022723"/>
    </source>
</evidence>
<feature type="compositionally biased region" description="Basic and acidic residues" evidence="7">
    <location>
        <begin position="175"/>
        <end position="191"/>
    </location>
</feature>
<evidence type="ECO:0000256" key="5">
    <source>
        <dbReference type="PROSITE-ProRule" id="PRU00502"/>
    </source>
</evidence>
<dbReference type="EC" id="3.4.19.12" evidence="6"/>
<dbReference type="PROSITE" id="PS50235">
    <property type="entry name" value="USP_3"/>
    <property type="match status" value="1"/>
</dbReference>
<comment type="caution">
    <text evidence="10">The sequence shown here is derived from an EMBL/GenBank/DDBJ whole genome shotgun (WGS) entry which is preliminary data.</text>
</comment>
<dbReference type="EMBL" id="NWSH01000372">
    <property type="protein sequence ID" value="PCG76875.1"/>
    <property type="molecule type" value="Genomic_DNA"/>
</dbReference>
<dbReference type="Gene3D" id="3.90.70.10">
    <property type="entry name" value="Cysteine proteinases"/>
    <property type="match status" value="2"/>
</dbReference>
<dbReference type="SUPFAM" id="SSF54001">
    <property type="entry name" value="Cysteine proteinases"/>
    <property type="match status" value="2"/>
</dbReference>
<dbReference type="InterPro" id="IPR018200">
    <property type="entry name" value="USP_CS"/>
</dbReference>